<dbReference type="Pfam" id="PF00899">
    <property type="entry name" value="ThiF"/>
    <property type="match status" value="1"/>
</dbReference>
<comment type="caution">
    <text evidence="2">The sequence shown here is derived from an EMBL/GenBank/DDBJ whole genome shotgun (WGS) entry which is preliminary data.</text>
</comment>
<evidence type="ECO:0000313" key="3">
    <source>
        <dbReference type="Proteomes" id="UP001314903"/>
    </source>
</evidence>
<dbReference type="GO" id="GO:0016779">
    <property type="term" value="F:nucleotidyltransferase activity"/>
    <property type="evidence" value="ECO:0007669"/>
    <property type="project" value="UniProtKB-KW"/>
</dbReference>
<name>A0ABS4KM18_9FIRM</name>
<evidence type="ECO:0000259" key="1">
    <source>
        <dbReference type="Pfam" id="PF00899"/>
    </source>
</evidence>
<dbReference type="InterPro" id="IPR000594">
    <property type="entry name" value="ThiF_NAD_FAD-bd"/>
</dbReference>
<evidence type="ECO:0000313" key="2">
    <source>
        <dbReference type="EMBL" id="MBP2028833.1"/>
    </source>
</evidence>
<dbReference type="CDD" id="cd00757">
    <property type="entry name" value="ThiF_MoeB_HesA_family"/>
    <property type="match status" value="1"/>
</dbReference>
<organism evidence="2 3">
    <name type="scientific">Acetoanaerobium pronyense</name>
    <dbReference type="NCBI Taxonomy" id="1482736"/>
    <lineage>
        <taxon>Bacteria</taxon>
        <taxon>Bacillati</taxon>
        <taxon>Bacillota</taxon>
        <taxon>Clostridia</taxon>
        <taxon>Peptostreptococcales</taxon>
        <taxon>Filifactoraceae</taxon>
        <taxon>Acetoanaerobium</taxon>
    </lineage>
</organism>
<dbReference type="PANTHER" id="PTHR43267:SF1">
    <property type="entry name" value="TRNA THREONYLCARBAMOYLADENOSINE DEHYDRATASE"/>
    <property type="match status" value="1"/>
</dbReference>
<dbReference type="InterPro" id="IPR045886">
    <property type="entry name" value="ThiF/MoeB/HesA"/>
</dbReference>
<sequence length="228" mass="25236">MEVEERYKKNIGTITEAEQQSLKTKKVFVAGLGGLGGYICEMLARMGVGHIKAIDCDVFEESNLNRQILCTETCIGSSKAQEAQKRLKEINSTISLDIKKERLEETSARELIKDFDIVVDALDSIDTRLILASAAKDMNIKMVHGAICGWYGQVSVIFPEDNTLKRIYGDKKGKGKEESIGNPPFTPALVASLEVAEAVKILIGRESSLRNKILLIDTLLQDYEVVDI</sequence>
<dbReference type="EMBL" id="JAGGLI010000043">
    <property type="protein sequence ID" value="MBP2028833.1"/>
    <property type="molecule type" value="Genomic_DNA"/>
</dbReference>
<keyword evidence="3" id="KW-1185">Reference proteome</keyword>
<dbReference type="SUPFAM" id="SSF69572">
    <property type="entry name" value="Activating enzymes of the ubiquitin-like proteins"/>
    <property type="match status" value="1"/>
</dbReference>
<proteinExistence type="predicted"/>
<dbReference type="RefSeq" id="WP_209661893.1">
    <property type="nucleotide sequence ID" value="NZ_JAGGLI010000043.1"/>
</dbReference>
<dbReference type="Proteomes" id="UP001314903">
    <property type="component" value="Unassembled WGS sequence"/>
</dbReference>
<dbReference type="PANTHER" id="PTHR43267">
    <property type="entry name" value="TRNA THREONYLCARBAMOYLADENOSINE DEHYDRATASE"/>
    <property type="match status" value="1"/>
</dbReference>
<dbReference type="Gene3D" id="3.40.50.720">
    <property type="entry name" value="NAD(P)-binding Rossmann-like Domain"/>
    <property type="match status" value="1"/>
</dbReference>
<protein>
    <submittedName>
        <fullName evidence="2">Molybdopterin/thiamine biosynthesis adenylyltransferase</fullName>
    </submittedName>
</protein>
<keyword evidence="2" id="KW-0808">Transferase</keyword>
<dbReference type="InterPro" id="IPR035985">
    <property type="entry name" value="Ubiquitin-activating_enz"/>
</dbReference>
<feature type="domain" description="THIF-type NAD/FAD binding fold" evidence="1">
    <location>
        <begin position="7"/>
        <end position="226"/>
    </location>
</feature>
<accession>A0ABS4KM18</accession>
<gene>
    <name evidence="2" type="ORF">J2Z35_002671</name>
</gene>
<keyword evidence="2" id="KW-0548">Nucleotidyltransferase</keyword>
<reference evidence="2 3" key="1">
    <citation type="submission" date="2021-03" db="EMBL/GenBank/DDBJ databases">
        <title>Genomic Encyclopedia of Type Strains, Phase IV (KMG-IV): sequencing the most valuable type-strain genomes for metagenomic binning, comparative biology and taxonomic classification.</title>
        <authorList>
            <person name="Goeker M."/>
        </authorList>
    </citation>
    <scope>NUCLEOTIDE SEQUENCE [LARGE SCALE GENOMIC DNA]</scope>
    <source>
        <strain evidence="2 3">DSM 27512</strain>
    </source>
</reference>